<protein>
    <recommendedName>
        <fullName evidence="1">CREG-like beta-barrel domain-containing protein</fullName>
    </recommendedName>
</protein>
<dbReference type="InterPro" id="IPR012349">
    <property type="entry name" value="Split_barrel_FMN-bd"/>
</dbReference>
<dbReference type="SUPFAM" id="SSF50475">
    <property type="entry name" value="FMN-binding split barrel"/>
    <property type="match status" value="1"/>
</dbReference>
<dbReference type="PANTHER" id="PTHR37273:SF1">
    <property type="entry name" value="ADL397C-AP"/>
    <property type="match status" value="1"/>
</dbReference>
<evidence type="ECO:0000259" key="1">
    <source>
        <dbReference type="Pfam" id="PF13883"/>
    </source>
</evidence>
<feature type="domain" description="CREG-like beta-barrel" evidence="1">
    <location>
        <begin position="44"/>
        <end position="208"/>
    </location>
</feature>
<keyword evidence="3" id="KW-1185">Reference proteome</keyword>
<evidence type="ECO:0000313" key="2">
    <source>
        <dbReference type="EMBL" id="PRT52544.1"/>
    </source>
</evidence>
<dbReference type="PANTHER" id="PTHR37273">
    <property type="entry name" value="CHROMOSOME 8, WHOLE GENOME SHOTGUN SEQUENCE"/>
    <property type="match status" value="1"/>
</dbReference>
<sequence length="234" mass="25621">MSETAVENPTAGSPLDEPVIVDAVADAVPKPATTPDGSFTTRQSREEATIEARQFVYDQSFGTLTTINQSGNFEGFPAGQIEYYIDDAEQDATLLLIAVDMSSAFRNIGSGSPCSLAIRTGDQPNGETPLHAAAAKRIILYGEFDYVEPSLKVKAAFFAAHPDALEWAPGMPGFHKTQWIRFTITGIHYIGGFGDRHYIGSLPVDKYVDAPVNERCKHPESDSFLSRLSRMTWR</sequence>
<dbReference type="Proteomes" id="UP000238350">
    <property type="component" value="Unassembled WGS sequence"/>
</dbReference>
<name>A0A2T0FC05_9ASCO</name>
<dbReference type="Pfam" id="PF13883">
    <property type="entry name" value="CREG_beta-barrel"/>
    <property type="match status" value="1"/>
</dbReference>
<proteinExistence type="predicted"/>
<gene>
    <name evidence="2" type="ORF">B9G98_00164</name>
</gene>
<dbReference type="InterPro" id="IPR055343">
    <property type="entry name" value="CREG_beta-barrel"/>
</dbReference>
<accession>A0A2T0FC05</accession>
<dbReference type="GeneID" id="36513913"/>
<dbReference type="AlphaFoldDB" id="A0A2T0FC05"/>
<dbReference type="STRING" id="45607.A0A2T0FC05"/>
<comment type="caution">
    <text evidence="2">The sequence shown here is derived from an EMBL/GenBank/DDBJ whole genome shotgun (WGS) entry which is preliminary data.</text>
</comment>
<dbReference type="EMBL" id="NDIQ01000001">
    <property type="protein sequence ID" value="PRT52544.1"/>
    <property type="molecule type" value="Genomic_DNA"/>
</dbReference>
<dbReference type="OrthoDB" id="2138282at2759"/>
<evidence type="ECO:0000313" key="3">
    <source>
        <dbReference type="Proteomes" id="UP000238350"/>
    </source>
</evidence>
<reference evidence="2 3" key="1">
    <citation type="submission" date="2017-04" db="EMBL/GenBank/DDBJ databases">
        <title>Genome sequencing of [Candida] sorbophila.</title>
        <authorList>
            <person name="Ahn J.O."/>
        </authorList>
    </citation>
    <scope>NUCLEOTIDE SEQUENCE [LARGE SCALE GENOMIC DNA]</scope>
    <source>
        <strain evidence="2 3">DS02</strain>
    </source>
</reference>
<organism evidence="2 3">
    <name type="scientific">Wickerhamiella sorbophila</name>
    <dbReference type="NCBI Taxonomy" id="45607"/>
    <lineage>
        <taxon>Eukaryota</taxon>
        <taxon>Fungi</taxon>
        <taxon>Dikarya</taxon>
        <taxon>Ascomycota</taxon>
        <taxon>Saccharomycotina</taxon>
        <taxon>Dipodascomycetes</taxon>
        <taxon>Dipodascales</taxon>
        <taxon>Trichomonascaceae</taxon>
        <taxon>Wickerhamiella</taxon>
    </lineage>
</organism>
<dbReference type="Gene3D" id="2.30.110.10">
    <property type="entry name" value="Electron Transport, Fmn-binding Protein, Chain A"/>
    <property type="match status" value="1"/>
</dbReference>
<dbReference type="RefSeq" id="XP_024662490.1">
    <property type="nucleotide sequence ID" value="XM_024806722.1"/>
</dbReference>